<dbReference type="InterPro" id="IPR008207">
    <property type="entry name" value="Sig_transdc_His_kin_Hpt_dom"/>
</dbReference>
<keyword evidence="7" id="KW-0808">Transferase</keyword>
<dbReference type="PANTHER" id="PTHR43047:SF72">
    <property type="entry name" value="OSMOSENSING HISTIDINE PROTEIN KINASE SLN1"/>
    <property type="match status" value="1"/>
</dbReference>
<evidence type="ECO:0000256" key="10">
    <source>
        <dbReference type="ARBA" id="ARBA00022777"/>
    </source>
</evidence>
<keyword evidence="6 17" id="KW-0597">Phosphoprotein</keyword>
<dbReference type="PANTHER" id="PTHR43047">
    <property type="entry name" value="TWO-COMPONENT HISTIDINE PROTEIN KINASE"/>
    <property type="match status" value="1"/>
</dbReference>
<feature type="compositionally biased region" description="Basic and acidic residues" evidence="18">
    <location>
        <begin position="852"/>
        <end position="877"/>
    </location>
</feature>
<dbReference type="CDD" id="cd00088">
    <property type="entry name" value="HPT"/>
    <property type="match status" value="1"/>
</dbReference>
<dbReference type="InterPro" id="IPR035965">
    <property type="entry name" value="PAS-like_dom_sf"/>
</dbReference>
<dbReference type="Pfam" id="PF00072">
    <property type="entry name" value="Response_reg"/>
    <property type="match status" value="1"/>
</dbReference>
<evidence type="ECO:0000313" key="23">
    <source>
        <dbReference type="EMBL" id="KAA5543265.1"/>
    </source>
</evidence>
<dbReference type="GO" id="GO:0005886">
    <property type="term" value="C:plasma membrane"/>
    <property type="evidence" value="ECO:0007669"/>
    <property type="project" value="UniProtKB-SubCell"/>
</dbReference>
<name>A0A5M6DDK4_9BACT</name>
<keyword evidence="13" id="KW-0902">Two-component regulatory system</keyword>
<keyword evidence="15" id="KW-0131">Cell cycle</keyword>
<dbReference type="Pfam" id="PF02518">
    <property type="entry name" value="HATPase_c"/>
    <property type="match status" value="1"/>
</dbReference>
<dbReference type="InterPro" id="IPR036641">
    <property type="entry name" value="HPT_dom_sf"/>
</dbReference>
<feature type="region of interest" description="Disordered" evidence="18">
    <location>
        <begin position="709"/>
        <end position="737"/>
    </location>
</feature>
<dbReference type="GO" id="GO:0005524">
    <property type="term" value="F:ATP binding"/>
    <property type="evidence" value="ECO:0007669"/>
    <property type="project" value="UniProtKB-KW"/>
</dbReference>
<evidence type="ECO:0000256" key="11">
    <source>
        <dbReference type="ARBA" id="ARBA00022840"/>
    </source>
</evidence>
<dbReference type="InterPro" id="IPR000014">
    <property type="entry name" value="PAS"/>
</dbReference>
<evidence type="ECO:0000256" key="2">
    <source>
        <dbReference type="ARBA" id="ARBA00004429"/>
    </source>
</evidence>
<dbReference type="Gene3D" id="3.30.450.20">
    <property type="entry name" value="PAS domain"/>
    <property type="match status" value="1"/>
</dbReference>
<comment type="catalytic activity">
    <reaction evidence="1">
        <text>ATP + protein L-histidine = ADP + protein N-phospho-L-histidine.</text>
        <dbReference type="EC" id="2.7.13.3"/>
    </reaction>
</comment>
<dbReference type="SUPFAM" id="SSF55785">
    <property type="entry name" value="PYP-like sensor domain (PAS domain)"/>
    <property type="match status" value="1"/>
</dbReference>
<dbReference type="Proteomes" id="UP000324479">
    <property type="component" value="Unassembled WGS sequence"/>
</dbReference>
<dbReference type="SUPFAM" id="SSF47384">
    <property type="entry name" value="Homodimeric domain of signal transducing histidine kinase"/>
    <property type="match status" value="1"/>
</dbReference>
<evidence type="ECO:0000256" key="15">
    <source>
        <dbReference type="ARBA" id="ARBA00023306"/>
    </source>
</evidence>
<evidence type="ECO:0000256" key="19">
    <source>
        <dbReference type="SAM" id="Phobius"/>
    </source>
</evidence>
<feature type="domain" description="Response regulatory" evidence="21">
    <location>
        <begin position="592"/>
        <end position="706"/>
    </location>
</feature>
<evidence type="ECO:0000259" key="21">
    <source>
        <dbReference type="PROSITE" id="PS50110"/>
    </source>
</evidence>
<dbReference type="SUPFAM" id="SSF47226">
    <property type="entry name" value="Histidine-containing phosphotransfer domain, HPT domain"/>
    <property type="match status" value="1"/>
</dbReference>
<evidence type="ECO:0000259" key="20">
    <source>
        <dbReference type="PROSITE" id="PS50109"/>
    </source>
</evidence>
<dbReference type="Pfam" id="PF01627">
    <property type="entry name" value="Hpt"/>
    <property type="match status" value="1"/>
</dbReference>
<dbReference type="PRINTS" id="PR00344">
    <property type="entry name" value="BCTRLSENSOR"/>
</dbReference>
<dbReference type="InterPro" id="IPR013656">
    <property type="entry name" value="PAS_4"/>
</dbReference>
<sequence length="877" mass="96155">MKSPKLNAKTRVSIGLGCILLSVLSTAMMLGLVPEQETAVREGRGRLCEAIALASSDYISHGERRRLNETLRALVERNPDLMSAGVRRKDSTLIAAFGGHEANWSTRDSGFSNETHVLVPIRNGGERWGAVELSFRPMHVSGVMGFLHRPWIQLSLFVCLSSFLLFQLYLKKMLAQLDPAKTVPKRVRTALDSLAEGLLVLDRHERIVLANQSFAEWLRRDAESLLGIQADSLNWDFDENSETSPWTEAMNGESVVAGKMIELTAADDTRRTLMANASPVLGHEGQCKGVLVSFDDVTQLEETKRDLTIAKRMADEANQAKSDFLARMSHEIRTPMNAILGYTDVLRRGFDSNENDRQEYLDTIHQSGEHLLALINDILDLSKVEAGQMELQMERCSPYALIKEVVSLLRPKADEKGINLEFRCEGAFPETILGDAVRLRQTIVNLVGNAIKFTERGGVEVLARLESRDTDATKDDEKHSGTFLAIDVIDTGIGISREALHKVFDPFAQADTSITRRFGGTGLGLAISHQLATAMGGGISVQSEEGHGTTFTLRVAVDSIDELVLVDAAQLQQTRQSIGAPATRMERLPGCRVLVADDGSPNRKLIRLVLGKAGAEVVTVCDGRQAVDHAAKQEFDLILMDMQMPVMDGYTATRELRARGYAGPIIALTANAMQGDREKCFAAGCTGFVAKPIKIDVLIAELSDHFHAQSDSRGDRVEPTQEFVAESTSTAVELPAATSGSREPILCSYPLDDEEFLEIATDFVARLQERLPAMVRAAKTGDDQRLAEDAHWLKGVSGSAGFPQFIEPSSRLEAVAKQRDRDQYHDLMEELRSLASRIDLPAGILGGLAQEGDARAPATEETKRGDIQGIESRKLSS</sequence>
<keyword evidence="11" id="KW-0067">ATP-binding</keyword>
<evidence type="ECO:0000256" key="12">
    <source>
        <dbReference type="ARBA" id="ARBA00022989"/>
    </source>
</evidence>
<evidence type="ECO:0000256" key="14">
    <source>
        <dbReference type="ARBA" id="ARBA00023136"/>
    </source>
</evidence>
<comment type="subcellular location">
    <subcellularLocation>
        <location evidence="2">Cell inner membrane</location>
        <topology evidence="2">Multi-pass membrane protein</topology>
    </subcellularLocation>
</comment>
<proteinExistence type="predicted"/>
<reference evidence="23 24" key="1">
    <citation type="submission" date="2019-08" db="EMBL/GenBank/DDBJ databases">
        <authorList>
            <person name="Dhanesh K."/>
            <person name="Kumar G."/>
            <person name="Sasikala C."/>
            <person name="Venkata Ramana C."/>
        </authorList>
    </citation>
    <scope>NUCLEOTIDE SEQUENCE [LARGE SCALE GENOMIC DNA]</scope>
    <source>
        <strain evidence="23 24">JC645</strain>
    </source>
</reference>
<comment type="caution">
    <text evidence="23">The sequence shown here is derived from an EMBL/GenBank/DDBJ whole genome shotgun (WGS) entry which is preliminary data.</text>
</comment>
<dbReference type="PROSITE" id="PS50109">
    <property type="entry name" value="HIS_KIN"/>
    <property type="match status" value="1"/>
</dbReference>
<dbReference type="InterPro" id="IPR011006">
    <property type="entry name" value="CheY-like_superfamily"/>
</dbReference>
<dbReference type="PROSITE" id="PS50894">
    <property type="entry name" value="HPT"/>
    <property type="match status" value="1"/>
</dbReference>
<dbReference type="SMART" id="SM00388">
    <property type="entry name" value="HisKA"/>
    <property type="match status" value="1"/>
</dbReference>
<dbReference type="GO" id="GO:0009927">
    <property type="term" value="F:histidine phosphotransfer kinase activity"/>
    <property type="evidence" value="ECO:0007669"/>
    <property type="project" value="TreeGrafter"/>
</dbReference>
<feature type="domain" description="Histidine kinase" evidence="20">
    <location>
        <begin position="327"/>
        <end position="559"/>
    </location>
</feature>
<accession>A0A5M6DDK4</accession>
<feature type="domain" description="HPt" evidence="22">
    <location>
        <begin position="752"/>
        <end position="848"/>
    </location>
</feature>
<keyword evidence="24" id="KW-1185">Reference proteome</keyword>
<evidence type="ECO:0000256" key="5">
    <source>
        <dbReference type="ARBA" id="ARBA00022519"/>
    </source>
</evidence>
<dbReference type="EMBL" id="VWOX01000006">
    <property type="protein sequence ID" value="KAA5543265.1"/>
    <property type="molecule type" value="Genomic_DNA"/>
</dbReference>
<evidence type="ECO:0000256" key="16">
    <source>
        <dbReference type="PROSITE-ProRule" id="PRU00110"/>
    </source>
</evidence>
<dbReference type="Gene3D" id="1.20.120.160">
    <property type="entry name" value="HPT domain"/>
    <property type="match status" value="1"/>
</dbReference>
<dbReference type="InterPro" id="IPR036890">
    <property type="entry name" value="HATPase_C_sf"/>
</dbReference>
<dbReference type="CDD" id="cd17546">
    <property type="entry name" value="REC_hyHK_CKI1_RcsC-like"/>
    <property type="match status" value="1"/>
</dbReference>
<dbReference type="FunFam" id="1.10.287.130:FF:000038">
    <property type="entry name" value="Sensory transduction histidine kinase"/>
    <property type="match status" value="1"/>
</dbReference>
<dbReference type="SUPFAM" id="SSF52172">
    <property type="entry name" value="CheY-like"/>
    <property type="match status" value="1"/>
</dbReference>
<feature type="modified residue" description="4-aspartylphosphate" evidence="17">
    <location>
        <position position="641"/>
    </location>
</feature>
<dbReference type="EC" id="2.7.13.3" evidence="3"/>
<dbReference type="Gene3D" id="1.10.287.130">
    <property type="match status" value="1"/>
</dbReference>
<feature type="compositionally biased region" description="Basic and acidic residues" evidence="18">
    <location>
        <begin position="709"/>
        <end position="719"/>
    </location>
</feature>
<evidence type="ECO:0000313" key="24">
    <source>
        <dbReference type="Proteomes" id="UP000324479"/>
    </source>
</evidence>
<keyword evidence="9" id="KW-0547">Nucleotide-binding</keyword>
<evidence type="ECO:0000256" key="3">
    <source>
        <dbReference type="ARBA" id="ARBA00012438"/>
    </source>
</evidence>
<dbReference type="PROSITE" id="PS50110">
    <property type="entry name" value="RESPONSE_REGULATORY"/>
    <property type="match status" value="1"/>
</dbReference>
<evidence type="ECO:0000256" key="8">
    <source>
        <dbReference type="ARBA" id="ARBA00022692"/>
    </source>
</evidence>
<dbReference type="InterPro" id="IPR003661">
    <property type="entry name" value="HisK_dim/P_dom"/>
</dbReference>
<dbReference type="Pfam" id="PF08448">
    <property type="entry name" value="PAS_4"/>
    <property type="match status" value="1"/>
</dbReference>
<dbReference type="InterPro" id="IPR004358">
    <property type="entry name" value="Sig_transdc_His_kin-like_C"/>
</dbReference>
<organism evidence="23 24">
    <name type="scientific">Roseiconus nitratireducens</name>
    <dbReference type="NCBI Taxonomy" id="2605748"/>
    <lineage>
        <taxon>Bacteria</taxon>
        <taxon>Pseudomonadati</taxon>
        <taxon>Planctomycetota</taxon>
        <taxon>Planctomycetia</taxon>
        <taxon>Pirellulales</taxon>
        <taxon>Pirellulaceae</taxon>
        <taxon>Roseiconus</taxon>
    </lineage>
</organism>
<evidence type="ECO:0000256" key="17">
    <source>
        <dbReference type="PROSITE-ProRule" id="PRU00169"/>
    </source>
</evidence>
<keyword evidence="5" id="KW-0997">Cell inner membrane</keyword>
<evidence type="ECO:0000256" key="6">
    <source>
        <dbReference type="ARBA" id="ARBA00022553"/>
    </source>
</evidence>
<dbReference type="AlphaFoldDB" id="A0A5M6DDK4"/>
<dbReference type="InterPro" id="IPR001789">
    <property type="entry name" value="Sig_transdc_resp-reg_receiver"/>
</dbReference>
<dbReference type="SUPFAM" id="SSF55874">
    <property type="entry name" value="ATPase domain of HSP90 chaperone/DNA topoisomerase II/histidine kinase"/>
    <property type="match status" value="1"/>
</dbReference>
<dbReference type="RefSeq" id="WP_150076930.1">
    <property type="nucleotide sequence ID" value="NZ_VWOX01000006.1"/>
</dbReference>
<dbReference type="InterPro" id="IPR036097">
    <property type="entry name" value="HisK_dim/P_sf"/>
</dbReference>
<dbReference type="Gene3D" id="3.40.50.2300">
    <property type="match status" value="1"/>
</dbReference>
<keyword evidence="12 19" id="KW-1133">Transmembrane helix</keyword>
<dbReference type="Gene3D" id="3.30.565.10">
    <property type="entry name" value="Histidine kinase-like ATPase, C-terminal domain"/>
    <property type="match status" value="1"/>
</dbReference>
<dbReference type="SMART" id="SM00091">
    <property type="entry name" value="PAS"/>
    <property type="match status" value="1"/>
</dbReference>
<dbReference type="CDD" id="cd00082">
    <property type="entry name" value="HisKA"/>
    <property type="match status" value="1"/>
</dbReference>
<dbReference type="Pfam" id="PF00512">
    <property type="entry name" value="HisKA"/>
    <property type="match status" value="1"/>
</dbReference>
<dbReference type="InterPro" id="IPR003594">
    <property type="entry name" value="HATPase_dom"/>
</dbReference>
<keyword evidence="8 19" id="KW-0812">Transmembrane</keyword>
<gene>
    <name evidence="23" type="ORF">FYK55_13395</name>
</gene>
<dbReference type="CDD" id="cd00130">
    <property type="entry name" value="PAS"/>
    <property type="match status" value="1"/>
</dbReference>
<dbReference type="SMART" id="SM00387">
    <property type="entry name" value="HATPase_c"/>
    <property type="match status" value="1"/>
</dbReference>
<dbReference type="CDD" id="cd16922">
    <property type="entry name" value="HATPase_EvgS-ArcB-TorS-like"/>
    <property type="match status" value="1"/>
</dbReference>
<dbReference type="SMART" id="SM00448">
    <property type="entry name" value="REC"/>
    <property type="match status" value="1"/>
</dbReference>
<protein>
    <recommendedName>
        <fullName evidence="3">histidine kinase</fullName>
        <ecNumber evidence="3">2.7.13.3</ecNumber>
    </recommendedName>
</protein>
<dbReference type="GO" id="GO:0000155">
    <property type="term" value="F:phosphorelay sensor kinase activity"/>
    <property type="evidence" value="ECO:0007669"/>
    <property type="project" value="InterPro"/>
</dbReference>
<dbReference type="FunFam" id="3.30.565.10:FF:000010">
    <property type="entry name" value="Sensor histidine kinase RcsC"/>
    <property type="match status" value="1"/>
</dbReference>
<evidence type="ECO:0000256" key="9">
    <source>
        <dbReference type="ARBA" id="ARBA00022741"/>
    </source>
</evidence>
<evidence type="ECO:0000256" key="18">
    <source>
        <dbReference type="SAM" id="MobiDB-lite"/>
    </source>
</evidence>
<evidence type="ECO:0000256" key="7">
    <source>
        <dbReference type="ARBA" id="ARBA00022679"/>
    </source>
</evidence>
<keyword evidence="14 19" id="KW-0472">Membrane</keyword>
<keyword evidence="10" id="KW-0418">Kinase</keyword>
<dbReference type="InterPro" id="IPR005467">
    <property type="entry name" value="His_kinase_dom"/>
</dbReference>
<feature type="transmembrane region" description="Helical" evidence="19">
    <location>
        <begin position="12"/>
        <end position="33"/>
    </location>
</feature>
<dbReference type="NCBIfam" id="TIGR00229">
    <property type="entry name" value="sensory_box"/>
    <property type="match status" value="1"/>
</dbReference>
<feature type="region of interest" description="Disordered" evidence="18">
    <location>
        <begin position="849"/>
        <end position="877"/>
    </location>
</feature>
<evidence type="ECO:0000256" key="1">
    <source>
        <dbReference type="ARBA" id="ARBA00000085"/>
    </source>
</evidence>
<evidence type="ECO:0000256" key="13">
    <source>
        <dbReference type="ARBA" id="ARBA00023012"/>
    </source>
</evidence>
<evidence type="ECO:0000259" key="22">
    <source>
        <dbReference type="PROSITE" id="PS50894"/>
    </source>
</evidence>
<keyword evidence="4" id="KW-1003">Cell membrane</keyword>
<feature type="modified residue" description="Phosphohistidine" evidence="16">
    <location>
        <position position="791"/>
    </location>
</feature>
<evidence type="ECO:0000256" key="4">
    <source>
        <dbReference type="ARBA" id="ARBA00022475"/>
    </source>
</evidence>